<keyword evidence="7" id="KW-0560">Oxidoreductase</keyword>
<dbReference type="SUPFAM" id="SSF51395">
    <property type="entry name" value="FMN-linked oxidoreductases"/>
    <property type="match status" value="1"/>
</dbReference>
<dbReference type="SUPFAM" id="SSF51971">
    <property type="entry name" value="Nucleotide-binding domain"/>
    <property type="match status" value="1"/>
</dbReference>
<dbReference type="InterPro" id="IPR001155">
    <property type="entry name" value="OxRdtase_FMN_N"/>
</dbReference>
<comment type="caution">
    <text evidence="11">The sequence shown here is derived from an EMBL/GenBank/DDBJ whole genome shotgun (WGS) entry which is preliminary data.</text>
</comment>
<evidence type="ECO:0000256" key="5">
    <source>
        <dbReference type="ARBA" id="ARBA00022643"/>
    </source>
</evidence>
<keyword evidence="12" id="KW-1185">Reference proteome</keyword>
<feature type="domain" description="NADH:flavin oxidoreductase/NADH oxidase N-terminal" evidence="10">
    <location>
        <begin position="7"/>
        <end position="333"/>
    </location>
</feature>
<dbReference type="RefSeq" id="WP_345612960.1">
    <property type="nucleotide sequence ID" value="NZ_BAABJO010000052.1"/>
</dbReference>
<keyword evidence="9" id="KW-0411">Iron-sulfur</keyword>
<organism evidence="11 12">
    <name type="scientific">Pseudonocardia adelaidensis</name>
    <dbReference type="NCBI Taxonomy" id="648754"/>
    <lineage>
        <taxon>Bacteria</taxon>
        <taxon>Bacillati</taxon>
        <taxon>Actinomycetota</taxon>
        <taxon>Actinomycetes</taxon>
        <taxon>Pseudonocardiales</taxon>
        <taxon>Pseudonocardiaceae</taxon>
        <taxon>Pseudonocardia</taxon>
    </lineage>
</organism>
<dbReference type="Proteomes" id="UP001500804">
    <property type="component" value="Unassembled WGS sequence"/>
</dbReference>
<dbReference type="PANTHER" id="PTHR42917">
    <property type="entry name" value="2,4-DIENOYL-COA REDUCTASE"/>
    <property type="match status" value="1"/>
</dbReference>
<dbReference type="Gene3D" id="3.50.50.60">
    <property type="entry name" value="FAD/NAD(P)-binding domain"/>
    <property type="match status" value="1"/>
</dbReference>
<dbReference type="InterPro" id="IPR013785">
    <property type="entry name" value="Aldolase_TIM"/>
</dbReference>
<proteinExistence type="inferred from homology"/>
<evidence type="ECO:0000259" key="10">
    <source>
        <dbReference type="Pfam" id="PF00724"/>
    </source>
</evidence>
<keyword evidence="6" id="KW-0479">Metal-binding</keyword>
<reference evidence="12" key="1">
    <citation type="journal article" date="2019" name="Int. J. Syst. Evol. Microbiol.">
        <title>The Global Catalogue of Microorganisms (GCM) 10K type strain sequencing project: providing services to taxonomists for standard genome sequencing and annotation.</title>
        <authorList>
            <consortium name="The Broad Institute Genomics Platform"/>
            <consortium name="The Broad Institute Genome Sequencing Center for Infectious Disease"/>
            <person name="Wu L."/>
            <person name="Ma J."/>
        </authorList>
    </citation>
    <scope>NUCLEOTIDE SEQUENCE [LARGE SCALE GENOMIC DNA]</scope>
    <source>
        <strain evidence="12">JCM 18302</strain>
    </source>
</reference>
<protein>
    <recommendedName>
        <fullName evidence="10">NADH:flavin oxidoreductase/NADH oxidase N-terminal domain-containing protein</fullName>
    </recommendedName>
</protein>
<accession>A0ABP9P716</accession>
<dbReference type="InterPro" id="IPR051793">
    <property type="entry name" value="NADH:flavin_oxidoreductase"/>
</dbReference>
<comment type="cofactor">
    <cofactor evidence="1">
        <name>FMN</name>
        <dbReference type="ChEBI" id="CHEBI:58210"/>
    </cofactor>
</comment>
<comment type="cofactor">
    <cofactor evidence="2">
        <name>[4Fe-4S] cluster</name>
        <dbReference type="ChEBI" id="CHEBI:49883"/>
    </cofactor>
</comment>
<evidence type="ECO:0000256" key="6">
    <source>
        <dbReference type="ARBA" id="ARBA00022723"/>
    </source>
</evidence>
<dbReference type="Gene3D" id="3.20.20.70">
    <property type="entry name" value="Aldolase class I"/>
    <property type="match status" value="1"/>
</dbReference>
<evidence type="ECO:0000256" key="7">
    <source>
        <dbReference type="ARBA" id="ARBA00023002"/>
    </source>
</evidence>
<name>A0ABP9P716_9PSEU</name>
<dbReference type="Pfam" id="PF13450">
    <property type="entry name" value="NAD_binding_8"/>
    <property type="match status" value="1"/>
</dbReference>
<evidence type="ECO:0000256" key="1">
    <source>
        <dbReference type="ARBA" id="ARBA00001917"/>
    </source>
</evidence>
<dbReference type="Pfam" id="PF00724">
    <property type="entry name" value="Oxidored_FMN"/>
    <property type="match status" value="1"/>
</dbReference>
<comment type="similarity">
    <text evidence="3">In the N-terminal section; belongs to the NADH:flavin oxidoreductase/NADH oxidase family.</text>
</comment>
<keyword evidence="4" id="KW-0285">Flavoprotein</keyword>
<evidence type="ECO:0000256" key="9">
    <source>
        <dbReference type="ARBA" id="ARBA00023014"/>
    </source>
</evidence>
<evidence type="ECO:0000256" key="8">
    <source>
        <dbReference type="ARBA" id="ARBA00023004"/>
    </source>
</evidence>
<evidence type="ECO:0000313" key="11">
    <source>
        <dbReference type="EMBL" id="GAA5141334.1"/>
    </source>
</evidence>
<dbReference type="EMBL" id="BAABJO010000052">
    <property type="protein sequence ID" value="GAA5141334.1"/>
    <property type="molecule type" value="Genomic_DNA"/>
</dbReference>
<gene>
    <name evidence="11" type="ORF">GCM10023320_80280</name>
</gene>
<evidence type="ECO:0000256" key="3">
    <source>
        <dbReference type="ARBA" id="ARBA00011048"/>
    </source>
</evidence>
<dbReference type="PRINTS" id="PR00419">
    <property type="entry name" value="ADXRDTASE"/>
</dbReference>
<dbReference type="PANTHER" id="PTHR42917:SF2">
    <property type="entry name" value="2,4-DIENOYL-COA REDUCTASE [(2E)-ENOYL-COA-PRODUCING]"/>
    <property type="match status" value="1"/>
</dbReference>
<evidence type="ECO:0000256" key="2">
    <source>
        <dbReference type="ARBA" id="ARBA00001966"/>
    </source>
</evidence>
<sequence>MPDTVLAPYAAGRLDLPNRLAFLATVNNLGRNTEITDDLVAYYAARARGGAGIVVTEGLSVHPTSIPNGTTPLAYDESLVPGFRTLADACRRHGARVFGQLWHVGRQALWNPTLQPWAPSGGRDPYSGVTARTMTDAEVREVVDGFVRSAANLHAAGFDGVELHGAHGYLITQFLSPWSNHRDDAWGGDTARRTAFVAAVVRGVREACGPDFAVGLKISAHEYVDGGIDLAEAQRIVRVLGNTAPVDYLAVSQANFSPSLEYHVPDMAFDDVPFVHLAAGVREVAAGVPVMALAKVPDVATAERLVRDGTADLVGMARAWIADADLVRKAERGETPRPCTYCNVCWDFIHTGRRIACMYAPDTGRELHGDPPVADERLTVHVVGSGPAGLEAARTAAGRGHDVHVYERADRLGGRLRRDAETPGRERMALAADWLADAVTAAGVGVHLGTEVTQETVAGWDADDVVVVATGAVPVVDEVPGVVTVALAEAVRAGELAGPVVVVDELEDEPVYAFVCALAARGTEVRLVTRREAPARRVAYVSRIGVSRRLDETGVDVHALVEPVRAEGGRLVARHVYSGRERDLGPVGTVVLAGPAAPGPQPAGERDALVIGDASSPRSYVAVSQEAHDVAAGLGTEKRE</sequence>
<dbReference type="Gene3D" id="3.40.50.720">
    <property type="entry name" value="NAD(P)-binding Rossmann-like Domain"/>
    <property type="match status" value="1"/>
</dbReference>
<dbReference type="InterPro" id="IPR036188">
    <property type="entry name" value="FAD/NAD-bd_sf"/>
</dbReference>
<evidence type="ECO:0000313" key="12">
    <source>
        <dbReference type="Proteomes" id="UP001500804"/>
    </source>
</evidence>
<evidence type="ECO:0000256" key="4">
    <source>
        <dbReference type="ARBA" id="ARBA00022630"/>
    </source>
</evidence>
<keyword evidence="8" id="KW-0408">Iron</keyword>
<keyword evidence="5" id="KW-0288">FMN</keyword>